<evidence type="ECO:0000313" key="7">
    <source>
        <dbReference type="EMBL" id="KAL3854005.1"/>
    </source>
</evidence>
<proteinExistence type="predicted"/>
<dbReference type="InterPro" id="IPR058536">
    <property type="entry name" value="Ig_CFAP65_4th"/>
</dbReference>
<sequence length="2117" mass="241123">MLQVSQPLTQSFGMQMSMKQMTFSTERSFPMSNISPEKVDISPQRIPKVNQFGIEVISGIVWQGWEPGREYTKNIILKNVKVKTQKIKYMVPSTRFFTTLYPKPVVLSAGTSFSLPITFRPLEKVRYEDKIEFHTKEGSFVVPIKATLPEYHIQIPERIDFNMCAAHDYSEATFTVTNTGDLVTDIHWEVLQPFSVDPVSVSLKEGESYTFRAIFKPTAATVCEADAICRYGTEGSLSETTVLYGIGKYPHILVSTPGQPSTALTKDNLEAVITFGQTQVGASVQKMVELHNLSVVRVPFRVEHPTGVSRIDTVFSCPKVQGVIQPMSSLKLPLTYSPNTVDTTSIDYFNIIPIGTVSKSVVKCIGSSKGPLVQLSAKVINFMQIDVGEVATRPVDLVNDSDADAVYQFMIDCEESVFKFERTSGLLKPKSKQTVILKFVPQHPINYHRKVTCMIHNQGPLFLDLVGTCHSELIKPAILLSKHLERFRVHVERGFSVFPPEQLNELRKQGRLEVDDSGALMAPVIDPEAKEPESLHELPPMDEYFNDGFHSEVINFVPHVSLDISVIDFGNCQNLRVIENKLFNLTNHTKGKVTVQWIGDQDRPFYVMPATADIPPLKSCTFHVTFRPNAPNQFYGAELESFVYYKSLRDYKLVEDTTHCPPWCLTLTCLGHTFMPNNETFLPRFTLDSAPLVFTAVNTKESAYRTLLMRNTGTTPIHFDIQRDPANTYFVKPAKALLKDSHQIFVVKATPAEVKTYKQKMTIKLNDNVKYNQELEMWSSAEAPNVLLETEGEMYFKQTCAGTSSQRTYTIKNISRIPLMFEWKLKYADSKLLRVEPNSGIIQPNESLSQTWYFTPKAEQKYVMKPCLITSGKGFSSNSSGGKKRQFDVRAIGEGTIGEIKADQSYLDFGDVVVGSSSSKHITFMNNSTCSLHYKLSVDQTIDGPYAEEITRTDSLALELEQTEGIIPARSRHTIIATVRPIRRVTYQFAISYQLVIPEGNESSGSVHEPQHLCHLLVAGVFPMISVTDARCYGSAIGISKKQLWSLFSLDNLNVCLDSDPSARELMYSVATRHSHQRRPPVYTRAIMDFNFSAAPLGSEPCIVNLMFENTGTVAVEWAFLFPSDLQLELEYWAETGEFTEDELHEMKVMDNKLFTIEPRKGRMDPGECQTVTFSYRHTMAGTDRLPVLLKLSRGREILLNFLGVTVDQERHYIHFPANKHMFTPVPVGEKISPKQVYEMYNGGALPLRYEIDLTPLELIKQENFDQSIFECLNPRGEIPPGRSMAVEWRFSPIEAKTYMVDVPIRVHNGDTAIVTFTGVGYDKRLMGDTMLMTDQHDLTGVPGVQSVPVPGQLAYLSQERISFNNMPLFSRGRRMIFILNRSKERPVSFAWHVTTPSDSQYLSINPVRGCLEPGESKMCRVTFVACGVPSFYDLDLVCEVTDEVEYGKFKEKLAAWEHERERQKYEFTITEKDLDADKRIENVEIMERTLGKISPREESNRQVGSGDLTKYKTLPPIKKPSTDEERLIQKKKKKKEEELWEKPEPPLPFLLHLGLTARTHDIREFQINFEDEYKNFYVDRLLSDKLSTKIAKKKQQLELQSKTIQCSQAESEVISGVMSNVLRGLLDDSQFIESIKKVSRDPIPYFLQIGDRPTTPAADKRLSAKAEADKSSPRGAARSPASSASSLRRLAQSDRSSTGSEKSQTPKQPSFDASIEKSEGQPRHSKSAVQRVTFQEQKLRQQQELKNLSQNTSVFLTCDIFYDKSHKIHQCFSPVIYFKTVSHKIHQCFSPVIYFKTISHKIHQCFSPVIYFKTVSYKIHQCFSLVIYFKTVTHKIHQCFSPVIYFKTISHKINQCFTPVIYFKTISHKIHQCFSPVIYFKTISHKVHQCFSPVIYFKTISHKVHQCFSPVIYFKTVSHKIHQCFSPVIYFKTVSYKIHQCFSPVIYFKTVTHIIHQCFSPVIYFKTISHKIHQCFSPVIYFKTISHKIHQCFSPVIYFKTVSHKVHQCFSLVIYFKTISYKVHQCFSPVIYFKTISHKIHQCFSPVIYFMTSLTKYISVSHLKPEFGNMAESLIENTLLNIMSEALEAEFNITARPRYIALPKRKNSAQSRGSKS</sequence>
<dbReference type="InterPro" id="IPR056344">
    <property type="entry name" value="Ig_CFAP65-like_9th"/>
</dbReference>
<evidence type="ECO:0000259" key="4">
    <source>
        <dbReference type="Pfam" id="PF24816"/>
    </source>
</evidence>
<feature type="domain" description="CFAP65 eight Ig-like" evidence="5">
    <location>
        <begin position="897"/>
        <end position="1020"/>
    </location>
</feature>
<dbReference type="Pfam" id="PF25248">
    <property type="entry name" value="Ig_CFAP65_8th"/>
    <property type="match status" value="1"/>
</dbReference>
<comment type="caution">
    <text evidence="7">The sequence shown here is derived from an EMBL/GenBank/DDBJ whole genome shotgun (WGS) entry which is preliminary data.</text>
</comment>
<dbReference type="Gene3D" id="2.60.40.10">
    <property type="entry name" value="Immunoglobulins"/>
    <property type="match status" value="9"/>
</dbReference>
<feature type="region of interest" description="Disordered" evidence="1">
    <location>
        <begin position="1496"/>
        <end position="1531"/>
    </location>
</feature>
<protein>
    <submittedName>
        <fullName evidence="7">Uncharacterized protein</fullName>
    </submittedName>
</protein>
<dbReference type="Pfam" id="PF24816">
    <property type="entry name" value="Ig_CFAP65__9th"/>
    <property type="match status" value="1"/>
</dbReference>
<dbReference type="InterPro" id="IPR057470">
    <property type="entry name" value="Ig_CFAP65_7th"/>
</dbReference>
<dbReference type="Proteomes" id="UP001634394">
    <property type="component" value="Unassembled WGS sequence"/>
</dbReference>
<dbReference type="Pfam" id="PF24291">
    <property type="entry name" value="Ig_CFAP65"/>
    <property type="match status" value="1"/>
</dbReference>
<evidence type="ECO:0000259" key="2">
    <source>
        <dbReference type="Pfam" id="PF24291"/>
    </source>
</evidence>
<dbReference type="InterPro" id="IPR057467">
    <property type="entry name" value="Ig_CFAP65_8th"/>
</dbReference>
<feature type="domain" description="CFAP65 seventh Ig-like" evidence="6">
    <location>
        <begin position="789"/>
        <end position="862"/>
    </location>
</feature>
<evidence type="ECO:0000259" key="3">
    <source>
        <dbReference type="Pfam" id="PF24507"/>
    </source>
</evidence>
<feature type="compositionally biased region" description="Low complexity" evidence="1">
    <location>
        <begin position="1674"/>
        <end position="1698"/>
    </location>
</feature>
<dbReference type="EMBL" id="JBJQND010000014">
    <property type="protein sequence ID" value="KAL3854005.1"/>
    <property type="molecule type" value="Genomic_DNA"/>
</dbReference>
<feature type="domain" description="CFAP65-like ninth Ig-like" evidence="4">
    <location>
        <begin position="1023"/>
        <end position="1204"/>
    </location>
</feature>
<name>A0ABD3V0B5_SINWO</name>
<dbReference type="Pfam" id="PF25249">
    <property type="entry name" value="Ig_CFAP65_7th"/>
    <property type="match status" value="1"/>
</dbReference>
<feature type="region of interest" description="Disordered" evidence="1">
    <location>
        <begin position="1647"/>
        <end position="1734"/>
    </location>
</feature>
<gene>
    <name evidence="7" type="ORF">ACJMK2_013289</name>
</gene>
<evidence type="ECO:0000256" key="1">
    <source>
        <dbReference type="SAM" id="MobiDB-lite"/>
    </source>
</evidence>
<dbReference type="SUPFAM" id="SSF49354">
    <property type="entry name" value="PapD-like"/>
    <property type="match status" value="1"/>
</dbReference>
<dbReference type="GO" id="GO:0031514">
    <property type="term" value="C:motile cilium"/>
    <property type="evidence" value="ECO:0007669"/>
    <property type="project" value="UniProtKB-SubCell"/>
</dbReference>
<dbReference type="InterPro" id="IPR056305">
    <property type="entry name" value="Ig_CFAP65_10th"/>
</dbReference>
<dbReference type="GO" id="GO:0005737">
    <property type="term" value="C:cytoplasm"/>
    <property type="evidence" value="ECO:0007669"/>
    <property type="project" value="UniProtKB-SubCell"/>
</dbReference>
<feature type="compositionally biased region" description="Basic and acidic residues" evidence="1">
    <location>
        <begin position="1659"/>
        <end position="1673"/>
    </location>
</feature>
<feature type="domain" description="CFAP65 tenth Ig-like" evidence="2">
    <location>
        <begin position="1206"/>
        <end position="1325"/>
    </location>
</feature>
<evidence type="ECO:0000259" key="6">
    <source>
        <dbReference type="Pfam" id="PF25249"/>
    </source>
</evidence>
<dbReference type="InterPro" id="IPR052614">
    <property type="entry name" value="CFAP65"/>
</dbReference>
<dbReference type="InterPro" id="IPR008962">
    <property type="entry name" value="PapD-like_sf"/>
</dbReference>
<organism evidence="7 8">
    <name type="scientific">Sinanodonta woodiana</name>
    <name type="common">Chinese pond mussel</name>
    <name type="synonym">Anodonta woodiana</name>
    <dbReference type="NCBI Taxonomy" id="1069815"/>
    <lineage>
        <taxon>Eukaryota</taxon>
        <taxon>Metazoa</taxon>
        <taxon>Spiralia</taxon>
        <taxon>Lophotrochozoa</taxon>
        <taxon>Mollusca</taxon>
        <taxon>Bivalvia</taxon>
        <taxon>Autobranchia</taxon>
        <taxon>Heteroconchia</taxon>
        <taxon>Palaeoheterodonta</taxon>
        <taxon>Unionida</taxon>
        <taxon>Unionoidea</taxon>
        <taxon>Unionidae</taxon>
        <taxon>Unioninae</taxon>
        <taxon>Sinanodonta</taxon>
    </lineage>
</organism>
<feature type="domain" description="CFAP65 fourth Ig-like" evidence="3">
    <location>
        <begin position="380"/>
        <end position="472"/>
    </location>
</feature>
<accession>A0ABD3V0B5</accession>
<dbReference type="PANTHER" id="PTHR46127">
    <property type="entry name" value="CILIA- AND FLAGELLA-ASSOCIATED PROTEIN 65"/>
    <property type="match status" value="1"/>
</dbReference>
<reference evidence="7 8" key="1">
    <citation type="submission" date="2024-11" db="EMBL/GenBank/DDBJ databases">
        <title>Chromosome-level genome assembly of the freshwater bivalve Anodonta woodiana.</title>
        <authorList>
            <person name="Chen X."/>
        </authorList>
    </citation>
    <scope>NUCLEOTIDE SEQUENCE [LARGE SCALE GENOMIC DNA]</scope>
    <source>
        <strain evidence="7">MN2024</strain>
        <tissue evidence="7">Gills</tissue>
    </source>
</reference>
<dbReference type="InterPro" id="IPR013783">
    <property type="entry name" value="Ig-like_fold"/>
</dbReference>
<evidence type="ECO:0000259" key="5">
    <source>
        <dbReference type="Pfam" id="PF25248"/>
    </source>
</evidence>
<feature type="compositionally biased region" description="Polar residues" evidence="1">
    <location>
        <begin position="1699"/>
        <end position="1709"/>
    </location>
</feature>
<dbReference type="Pfam" id="PF24507">
    <property type="entry name" value="Ig_CFAP65_4th"/>
    <property type="match status" value="1"/>
</dbReference>
<evidence type="ECO:0000313" key="8">
    <source>
        <dbReference type="Proteomes" id="UP001634394"/>
    </source>
</evidence>
<dbReference type="PANTHER" id="PTHR46127:SF1">
    <property type="entry name" value="CILIA- AND FLAGELLA-ASSOCIATED PROTEIN 65"/>
    <property type="match status" value="1"/>
</dbReference>
<dbReference type="Pfam" id="PF24771">
    <property type="entry name" value="Ig_CFAP74_1st"/>
    <property type="match status" value="1"/>
</dbReference>
<keyword evidence="8" id="KW-1185">Reference proteome</keyword>